<dbReference type="EMBL" id="JAODAN010000007">
    <property type="protein sequence ID" value="KAK1922896.1"/>
    <property type="molecule type" value="Genomic_DNA"/>
</dbReference>
<organism evidence="1 2">
    <name type="scientific">Papiliotrema laurentii</name>
    <name type="common">Cryptococcus laurentii</name>
    <dbReference type="NCBI Taxonomy" id="5418"/>
    <lineage>
        <taxon>Eukaryota</taxon>
        <taxon>Fungi</taxon>
        <taxon>Dikarya</taxon>
        <taxon>Basidiomycota</taxon>
        <taxon>Agaricomycotina</taxon>
        <taxon>Tremellomycetes</taxon>
        <taxon>Tremellales</taxon>
        <taxon>Rhynchogastremaceae</taxon>
        <taxon>Papiliotrema</taxon>
    </lineage>
</organism>
<proteinExistence type="predicted"/>
<reference evidence="1" key="1">
    <citation type="submission" date="2023-02" db="EMBL/GenBank/DDBJ databases">
        <title>Identification and recombinant expression of a fungal hydrolase from Papiliotrema laurentii that hydrolyzes apple cutin and clears colloidal polyester polyurethane.</title>
        <authorList>
            <consortium name="DOE Joint Genome Institute"/>
            <person name="Roman V.A."/>
            <person name="Bojanowski C."/>
            <person name="Crable B.R."/>
            <person name="Wagner D.N."/>
            <person name="Hung C.S."/>
            <person name="Nadeau L.J."/>
            <person name="Schratz L."/>
            <person name="Haridas S."/>
            <person name="Pangilinan J."/>
            <person name="Lipzen A."/>
            <person name="Na H."/>
            <person name="Yan M."/>
            <person name="Ng V."/>
            <person name="Grigoriev I.V."/>
            <person name="Spatafora J.W."/>
            <person name="Barlow D."/>
            <person name="Biffinger J."/>
            <person name="Kelley-Loughnane N."/>
            <person name="Varaljay V.A."/>
            <person name="Crookes-Goodson W.J."/>
        </authorList>
    </citation>
    <scope>NUCLEOTIDE SEQUENCE</scope>
    <source>
        <strain evidence="1">5307AH</strain>
    </source>
</reference>
<protein>
    <submittedName>
        <fullName evidence="1">Uncharacterized protein</fullName>
    </submittedName>
</protein>
<name>A0AAD9D171_PAPLA</name>
<sequence length="210" mass="22955">MFAASGPTGLKALHGNILNEAEHAMSTDTDFRTCATFGSARSPTSDPDLHSLSRMTSSGIRIVPGPAQHPPQAHLISLKTRIAPLAQAQDLSKVNHVEEVYAGLLFGQIPNLCLARHQGGTFAPDIQRFHLGAGALSDLDVKYDQVVRRVRHVLGWLVNITRNHRKVGFVGHCGRITAFVLEKEVDQLSIEAWKTLHQSGACSRRRDVVT</sequence>
<evidence type="ECO:0000313" key="2">
    <source>
        <dbReference type="Proteomes" id="UP001182556"/>
    </source>
</evidence>
<comment type="caution">
    <text evidence="1">The sequence shown here is derived from an EMBL/GenBank/DDBJ whole genome shotgun (WGS) entry which is preliminary data.</text>
</comment>
<keyword evidence="2" id="KW-1185">Reference proteome</keyword>
<evidence type="ECO:0000313" key="1">
    <source>
        <dbReference type="EMBL" id="KAK1922896.1"/>
    </source>
</evidence>
<gene>
    <name evidence="1" type="ORF">DB88DRAFT_321769</name>
</gene>
<dbReference type="AlphaFoldDB" id="A0AAD9D171"/>
<accession>A0AAD9D171</accession>
<dbReference type="Proteomes" id="UP001182556">
    <property type="component" value="Unassembled WGS sequence"/>
</dbReference>